<accession>A0ABN8ZMP7</accession>
<gene>
    <name evidence="1" type="ORF">MRATA1EN1_LOCUS24179</name>
</gene>
<organism evidence="1 2">
    <name type="scientific">Rangifer tarandus platyrhynchus</name>
    <name type="common">Svalbard reindeer</name>
    <dbReference type="NCBI Taxonomy" id="3082113"/>
    <lineage>
        <taxon>Eukaryota</taxon>
        <taxon>Metazoa</taxon>
        <taxon>Chordata</taxon>
        <taxon>Craniata</taxon>
        <taxon>Vertebrata</taxon>
        <taxon>Euteleostomi</taxon>
        <taxon>Mammalia</taxon>
        <taxon>Eutheria</taxon>
        <taxon>Laurasiatheria</taxon>
        <taxon>Artiodactyla</taxon>
        <taxon>Ruminantia</taxon>
        <taxon>Pecora</taxon>
        <taxon>Cervidae</taxon>
        <taxon>Odocoileinae</taxon>
        <taxon>Rangifer</taxon>
    </lineage>
</organism>
<dbReference type="Proteomes" id="UP001176941">
    <property type="component" value="Chromosome 5"/>
</dbReference>
<dbReference type="EMBL" id="OX459941">
    <property type="protein sequence ID" value="CAI9175217.1"/>
    <property type="molecule type" value="Genomic_DNA"/>
</dbReference>
<keyword evidence="2" id="KW-1185">Reference proteome</keyword>
<proteinExistence type="predicted"/>
<evidence type="ECO:0000313" key="2">
    <source>
        <dbReference type="Proteomes" id="UP001176941"/>
    </source>
</evidence>
<name>A0ABN8ZMP7_RANTA</name>
<evidence type="ECO:0000313" key="1">
    <source>
        <dbReference type="EMBL" id="CAI9175217.1"/>
    </source>
</evidence>
<reference evidence="1" key="1">
    <citation type="submission" date="2023-04" db="EMBL/GenBank/DDBJ databases">
        <authorList>
            <consortium name="ELIXIR-Norway"/>
        </authorList>
    </citation>
    <scope>NUCLEOTIDE SEQUENCE [LARGE SCALE GENOMIC DNA]</scope>
</reference>
<sequence>MKDGAHSLTDDVAVHTHVSFCHLQLLHQPFKRCFSRPVSRCRKQPQRRIFSRRPPAGRLCSPACTGMRVRAPP</sequence>
<protein>
    <submittedName>
        <fullName evidence="1">Uncharacterized protein</fullName>
    </submittedName>
</protein>